<evidence type="ECO:0000256" key="2">
    <source>
        <dbReference type="ARBA" id="ARBA00007353"/>
    </source>
</evidence>
<dbReference type="GO" id="GO:0016787">
    <property type="term" value="F:hydrolase activity"/>
    <property type="evidence" value="ECO:0007669"/>
    <property type="project" value="UniProtKB-KW"/>
</dbReference>
<name>A0A3T0E613_9PROT</name>
<keyword evidence="12" id="KW-1185">Reference proteome</keyword>
<reference evidence="11 12" key="1">
    <citation type="submission" date="2016-12" db="EMBL/GenBank/DDBJ databases">
        <title>The genome of dimorphic prosthecate Glycocaulis alkaliphilus 6b-8t, isolated from crude oil dictates its adaptability in petroleum environments.</title>
        <authorList>
            <person name="Wu X.-L."/>
            <person name="Geng S."/>
        </authorList>
    </citation>
    <scope>NUCLEOTIDE SEQUENCE [LARGE SCALE GENOMIC DNA]</scope>
    <source>
        <strain evidence="11 12">6B-8</strain>
    </source>
</reference>
<dbReference type="RefSeq" id="WP_127565205.1">
    <property type="nucleotide sequence ID" value="NZ_BMFB01000004.1"/>
</dbReference>
<comment type="catalytic activity">
    <reaction evidence="7">
        <text>adenosine + H2O + H(+) = inosine + NH4(+)</text>
        <dbReference type="Rhea" id="RHEA:24408"/>
        <dbReference type="ChEBI" id="CHEBI:15377"/>
        <dbReference type="ChEBI" id="CHEBI:15378"/>
        <dbReference type="ChEBI" id="CHEBI:16335"/>
        <dbReference type="ChEBI" id="CHEBI:17596"/>
        <dbReference type="ChEBI" id="CHEBI:28938"/>
        <dbReference type="EC" id="3.5.4.4"/>
    </reaction>
    <physiologicalReaction direction="left-to-right" evidence="7">
        <dbReference type="Rhea" id="RHEA:24409"/>
    </physiologicalReaction>
</comment>
<dbReference type="PANTHER" id="PTHR30616">
    <property type="entry name" value="UNCHARACTERIZED PROTEIN YFIH"/>
    <property type="match status" value="1"/>
</dbReference>
<dbReference type="KEGG" id="gak:X907_0199"/>
<dbReference type="Pfam" id="PF02578">
    <property type="entry name" value="Cu-oxidase_4"/>
    <property type="match status" value="1"/>
</dbReference>
<organism evidence="11 12">
    <name type="scientific">Glycocaulis alkaliphilus</name>
    <dbReference type="NCBI Taxonomy" id="1434191"/>
    <lineage>
        <taxon>Bacteria</taxon>
        <taxon>Pseudomonadati</taxon>
        <taxon>Pseudomonadota</taxon>
        <taxon>Alphaproteobacteria</taxon>
        <taxon>Maricaulales</taxon>
        <taxon>Maricaulaceae</taxon>
        <taxon>Glycocaulis</taxon>
    </lineage>
</organism>
<dbReference type="SUPFAM" id="SSF64438">
    <property type="entry name" value="CNF1/YfiH-like putative cysteine hydrolases"/>
    <property type="match status" value="1"/>
</dbReference>
<sequence>MNRLEFLFADSLGEGIVHAFTTRGGGVSEGPFDSLNLSWSRGDDKDHVSENRARVARALGVTRLVFANQVHGDTVLKADGPPEGWSAGEGDALITSQSGFALCTQVADCVPVLLHDPVNHAIGAIHSGWRSTVKNITARTIEAMGEAYGSRAEDLRAAIGPAISKENYRVGPEVLEAFEGLFGTLDEPLVGPKDAEGGAGLDVAEGVHRQLLSAGVAQDRISRIRACTFADEDRFFSSRRAARDGHAGQFGGQCGIIALKR</sequence>
<dbReference type="CDD" id="cd16833">
    <property type="entry name" value="YfiH"/>
    <property type="match status" value="1"/>
</dbReference>
<dbReference type="OrthoDB" id="4279at2"/>
<comment type="similarity">
    <text evidence="2 10">Belongs to the purine nucleoside phosphorylase YfiH/LACC1 family.</text>
</comment>
<evidence type="ECO:0000313" key="12">
    <source>
        <dbReference type="Proteomes" id="UP000286954"/>
    </source>
</evidence>
<dbReference type="PANTHER" id="PTHR30616:SF2">
    <property type="entry name" value="PURINE NUCLEOSIDE PHOSPHORYLASE LACC1"/>
    <property type="match status" value="1"/>
</dbReference>
<evidence type="ECO:0000256" key="3">
    <source>
        <dbReference type="ARBA" id="ARBA00022679"/>
    </source>
</evidence>
<comment type="catalytic activity">
    <reaction evidence="8">
        <text>adenosine + phosphate = alpha-D-ribose 1-phosphate + adenine</text>
        <dbReference type="Rhea" id="RHEA:27642"/>
        <dbReference type="ChEBI" id="CHEBI:16335"/>
        <dbReference type="ChEBI" id="CHEBI:16708"/>
        <dbReference type="ChEBI" id="CHEBI:43474"/>
        <dbReference type="ChEBI" id="CHEBI:57720"/>
        <dbReference type="EC" id="2.4.2.1"/>
    </reaction>
    <physiologicalReaction direction="left-to-right" evidence="8">
        <dbReference type="Rhea" id="RHEA:27643"/>
    </physiologicalReaction>
</comment>
<evidence type="ECO:0000256" key="8">
    <source>
        <dbReference type="ARBA" id="ARBA00048968"/>
    </source>
</evidence>
<dbReference type="InterPro" id="IPR003730">
    <property type="entry name" value="Cu_polyphenol_OxRdtase"/>
</dbReference>
<proteinExistence type="inferred from homology"/>
<keyword evidence="3" id="KW-0808">Transferase</keyword>
<dbReference type="InterPro" id="IPR038371">
    <property type="entry name" value="Cu_polyphenol_OxRdtase_sf"/>
</dbReference>
<dbReference type="EMBL" id="CP018911">
    <property type="protein sequence ID" value="AZU02749.1"/>
    <property type="molecule type" value="Genomic_DNA"/>
</dbReference>
<evidence type="ECO:0000256" key="4">
    <source>
        <dbReference type="ARBA" id="ARBA00022723"/>
    </source>
</evidence>
<keyword evidence="5" id="KW-0378">Hydrolase</keyword>
<dbReference type="Proteomes" id="UP000286954">
    <property type="component" value="Chromosome"/>
</dbReference>
<dbReference type="NCBIfam" id="TIGR00726">
    <property type="entry name" value="peptidoglycan editing factor PgeF"/>
    <property type="match status" value="1"/>
</dbReference>
<dbReference type="Gene3D" id="3.60.140.10">
    <property type="entry name" value="CNF1/YfiH-like putative cysteine hydrolases"/>
    <property type="match status" value="1"/>
</dbReference>
<accession>A0A3T0E613</accession>
<dbReference type="AlphaFoldDB" id="A0A3T0E613"/>
<protein>
    <recommendedName>
        <fullName evidence="10">Purine nucleoside phosphorylase</fullName>
    </recommendedName>
</protein>
<evidence type="ECO:0000256" key="6">
    <source>
        <dbReference type="ARBA" id="ARBA00022833"/>
    </source>
</evidence>
<comment type="catalytic activity">
    <reaction evidence="1">
        <text>inosine + phosphate = alpha-D-ribose 1-phosphate + hypoxanthine</text>
        <dbReference type="Rhea" id="RHEA:27646"/>
        <dbReference type="ChEBI" id="CHEBI:17368"/>
        <dbReference type="ChEBI" id="CHEBI:17596"/>
        <dbReference type="ChEBI" id="CHEBI:43474"/>
        <dbReference type="ChEBI" id="CHEBI:57720"/>
        <dbReference type="EC" id="2.4.2.1"/>
    </reaction>
    <physiologicalReaction direction="left-to-right" evidence="1">
        <dbReference type="Rhea" id="RHEA:27647"/>
    </physiologicalReaction>
</comment>
<evidence type="ECO:0000256" key="7">
    <source>
        <dbReference type="ARBA" id="ARBA00047989"/>
    </source>
</evidence>
<evidence type="ECO:0000256" key="9">
    <source>
        <dbReference type="ARBA" id="ARBA00049893"/>
    </source>
</evidence>
<dbReference type="InterPro" id="IPR011324">
    <property type="entry name" value="Cytotoxic_necrot_fac-like_cat"/>
</dbReference>
<dbReference type="GO" id="GO:0005507">
    <property type="term" value="F:copper ion binding"/>
    <property type="evidence" value="ECO:0007669"/>
    <property type="project" value="TreeGrafter"/>
</dbReference>
<evidence type="ECO:0000313" key="11">
    <source>
        <dbReference type="EMBL" id="AZU02749.1"/>
    </source>
</evidence>
<evidence type="ECO:0000256" key="10">
    <source>
        <dbReference type="RuleBase" id="RU361274"/>
    </source>
</evidence>
<gene>
    <name evidence="11" type="ORF">X907_0199</name>
</gene>
<keyword evidence="4" id="KW-0479">Metal-binding</keyword>
<dbReference type="GO" id="GO:0017061">
    <property type="term" value="F:S-methyl-5-thioadenosine phosphorylase activity"/>
    <property type="evidence" value="ECO:0007669"/>
    <property type="project" value="UniProtKB-EC"/>
</dbReference>
<evidence type="ECO:0000256" key="1">
    <source>
        <dbReference type="ARBA" id="ARBA00000553"/>
    </source>
</evidence>
<comment type="catalytic activity">
    <reaction evidence="9">
        <text>S-methyl-5'-thioadenosine + phosphate = 5-(methylsulfanyl)-alpha-D-ribose 1-phosphate + adenine</text>
        <dbReference type="Rhea" id="RHEA:11852"/>
        <dbReference type="ChEBI" id="CHEBI:16708"/>
        <dbReference type="ChEBI" id="CHEBI:17509"/>
        <dbReference type="ChEBI" id="CHEBI:43474"/>
        <dbReference type="ChEBI" id="CHEBI:58533"/>
        <dbReference type="EC" id="2.4.2.28"/>
    </reaction>
    <physiologicalReaction direction="left-to-right" evidence="9">
        <dbReference type="Rhea" id="RHEA:11853"/>
    </physiologicalReaction>
</comment>
<evidence type="ECO:0000256" key="5">
    <source>
        <dbReference type="ARBA" id="ARBA00022801"/>
    </source>
</evidence>
<keyword evidence="6" id="KW-0862">Zinc</keyword>